<keyword evidence="2" id="KW-0012">Acyltransferase</keyword>
<dbReference type="SUPFAM" id="SSF54292">
    <property type="entry name" value="2Fe-2S ferredoxin-like"/>
    <property type="match status" value="1"/>
</dbReference>
<dbReference type="InterPro" id="IPR036010">
    <property type="entry name" value="2Fe-2S_ferredoxin-like_sf"/>
</dbReference>
<dbReference type="GO" id="GO:0006526">
    <property type="term" value="P:L-arginine biosynthetic process"/>
    <property type="evidence" value="ECO:0007669"/>
    <property type="project" value="InterPro"/>
</dbReference>
<keyword evidence="1 5" id="KW-0808">Transferase</keyword>
<dbReference type="CDD" id="cd00207">
    <property type="entry name" value="fer2"/>
    <property type="match status" value="1"/>
</dbReference>
<dbReference type="PROSITE" id="PS00197">
    <property type="entry name" value="2FE2S_FER_1"/>
    <property type="match status" value="1"/>
</dbReference>
<evidence type="ECO:0000313" key="5">
    <source>
        <dbReference type="EMBL" id="AZP19840.1"/>
    </source>
</evidence>
<evidence type="ECO:0000256" key="2">
    <source>
        <dbReference type="ARBA" id="ARBA00023315"/>
    </source>
</evidence>
<evidence type="ECO:0000313" key="6">
    <source>
        <dbReference type="Proteomes" id="UP000280197"/>
    </source>
</evidence>
<evidence type="ECO:0000259" key="4">
    <source>
        <dbReference type="PROSITE" id="PS51186"/>
    </source>
</evidence>
<feature type="domain" description="2Fe-2S ferredoxin-type" evidence="3">
    <location>
        <begin position="183"/>
        <end position="267"/>
    </location>
</feature>
<dbReference type="InterPro" id="IPR016181">
    <property type="entry name" value="Acyl_CoA_acyltransferase"/>
</dbReference>
<dbReference type="InterPro" id="IPR000182">
    <property type="entry name" value="GNAT_dom"/>
</dbReference>
<gene>
    <name evidence="5" type="ORF">EJC51_29485</name>
</gene>
<dbReference type="Gene3D" id="3.10.20.30">
    <property type="match status" value="1"/>
</dbReference>
<dbReference type="InterPro" id="IPR001041">
    <property type="entry name" value="2Fe-2S_ferredoxin-type"/>
</dbReference>
<dbReference type="AlphaFoldDB" id="A0A3S9I674"/>
<dbReference type="SUPFAM" id="SSF55729">
    <property type="entry name" value="Acyl-CoA N-acyltransferases (Nat)"/>
    <property type="match status" value="1"/>
</dbReference>
<dbReference type="KEGG" id="saqu:EJC51_29485"/>
<dbReference type="GO" id="GO:0051537">
    <property type="term" value="F:2 iron, 2 sulfur cluster binding"/>
    <property type="evidence" value="ECO:0007669"/>
    <property type="project" value="InterPro"/>
</dbReference>
<reference evidence="5 6" key="1">
    <citation type="submission" date="2018-12" db="EMBL/GenBank/DDBJ databases">
        <authorList>
            <person name="Li K."/>
        </authorList>
    </citation>
    <scope>NUCLEOTIDE SEQUENCE [LARGE SCALE GENOMIC DNA]</scope>
    <source>
        <strain evidence="6">CR22</strain>
    </source>
</reference>
<evidence type="ECO:0000259" key="3">
    <source>
        <dbReference type="PROSITE" id="PS51085"/>
    </source>
</evidence>
<proteinExistence type="predicted"/>
<keyword evidence="6" id="KW-1185">Reference proteome</keyword>
<accession>A0A3S9I674</accession>
<dbReference type="Pfam" id="PF00111">
    <property type="entry name" value="Fer2"/>
    <property type="match status" value="1"/>
</dbReference>
<dbReference type="InterPro" id="IPR010167">
    <property type="entry name" value="NH2A_AcTrfase"/>
</dbReference>
<dbReference type="EMBL" id="CP034463">
    <property type="protein sequence ID" value="AZP19840.1"/>
    <property type="molecule type" value="Genomic_DNA"/>
</dbReference>
<evidence type="ECO:0000256" key="1">
    <source>
        <dbReference type="ARBA" id="ARBA00022679"/>
    </source>
</evidence>
<feature type="domain" description="N-acetyltransferase" evidence="4">
    <location>
        <begin position="25"/>
        <end position="158"/>
    </location>
</feature>
<dbReference type="PANTHER" id="PTHR30602:SF12">
    <property type="entry name" value="AMINO-ACID ACETYLTRANSFERASE NAGS1, CHLOROPLASTIC-RELATED"/>
    <property type="match status" value="1"/>
</dbReference>
<dbReference type="PROSITE" id="PS51186">
    <property type="entry name" value="GNAT"/>
    <property type="match status" value="1"/>
</dbReference>
<dbReference type="InterPro" id="IPR012675">
    <property type="entry name" value="Beta-grasp_dom_sf"/>
</dbReference>
<name>A0A3S9I674_9ACTN</name>
<dbReference type="Pfam" id="PF13508">
    <property type="entry name" value="Acetyltransf_7"/>
    <property type="match status" value="1"/>
</dbReference>
<dbReference type="Proteomes" id="UP000280197">
    <property type="component" value="Chromosome"/>
</dbReference>
<dbReference type="GO" id="GO:0005737">
    <property type="term" value="C:cytoplasm"/>
    <property type="evidence" value="ECO:0007669"/>
    <property type="project" value="InterPro"/>
</dbReference>
<protein>
    <submittedName>
        <fullName evidence="5">GNAT family N-acetyltransferase</fullName>
    </submittedName>
</protein>
<dbReference type="InterPro" id="IPR006058">
    <property type="entry name" value="2Fe2S_fd_BS"/>
</dbReference>
<dbReference type="GO" id="GO:0004042">
    <property type="term" value="F:L-glutamate N-acetyltransferase activity"/>
    <property type="evidence" value="ECO:0007669"/>
    <property type="project" value="InterPro"/>
</dbReference>
<dbReference type="PANTHER" id="PTHR30602">
    <property type="entry name" value="AMINO-ACID ACETYLTRANSFERASE"/>
    <property type="match status" value="1"/>
</dbReference>
<sequence length="267" mass="28903">MAINLNTSKVVDVQLSRGGEEFVDVRFRRARAEDAEAMYRLSLPFMDTGQLLVRERALFETLSEDFRVLEADGEVVGCAGLRGFDALAEIYNVAVDEKRHGLGLGRLLLASMVGAAHAEGFAEVLVFSKTTSAWFARYGFEPVDPALLPAARLALVDPARESVALGRATVGGYDGVEVLAALTELRVTFDRSAAEFGWDGSYDSLLPFADDNGVETKSLCWAGVCGTCAVRLKRGTVRYHVPPQGDPDEGEVLLCISQPVTDLVLDL</sequence>
<organism evidence="5 6">
    <name type="scientific">Streptomyces aquilus</name>
    <dbReference type="NCBI Taxonomy" id="2548456"/>
    <lineage>
        <taxon>Bacteria</taxon>
        <taxon>Bacillati</taxon>
        <taxon>Actinomycetota</taxon>
        <taxon>Actinomycetes</taxon>
        <taxon>Kitasatosporales</taxon>
        <taxon>Streptomycetaceae</taxon>
        <taxon>Streptomyces</taxon>
    </lineage>
</organism>
<dbReference type="RefSeq" id="WP_126273833.1">
    <property type="nucleotide sequence ID" value="NZ_CP034463.1"/>
</dbReference>
<dbReference type="PROSITE" id="PS51085">
    <property type="entry name" value="2FE2S_FER_2"/>
    <property type="match status" value="1"/>
</dbReference>
<dbReference type="Gene3D" id="3.40.630.30">
    <property type="match status" value="1"/>
</dbReference>